<dbReference type="Proteomes" id="UP001205486">
    <property type="component" value="Unassembled WGS sequence"/>
</dbReference>
<dbReference type="EMBL" id="JALJZS010000001">
    <property type="protein sequence ID" value="MCP1998231.1"/>
    <property type="molecule type" value="Genomic_DNA"/>
</dbReference>
<sequence>MFIQGNGRRLFPVHHVHMAQNRSKKPAELTRTHLREWREFRDITLEAAAPRFGITHGQLSKIERGVSPYNQRLLEAAAKLYGCTIVDLLTRGPDEAQDLFSAYAALDDDGKRQAARLVDALKRPRR</sequence>
<reference evidence="1" key="1">
    <citation type="submission" date="2022-03" db="EMBL/GenBank/DDBJ databases">
        <title>Interactions between chemoautotrophic and heterotrophic bacteria.</title>
        <authorList>
            <person name="Santoro A."/>
        </authorList>
    </citation>
    <scope>NUCLEOTIDE SEQUENCE</scope>
    <source>
        <strain evidence="1">Nb-106</strain>
    </source>
</reference>
<keyword evidence="2" id="KW-1185">Reference proteome</keyword>
<comment type="caution">
    <text evidence="1">The sequence shown here is derived from an EMBL/GenBank/DDBJ whole genome shotgun (WGS) entry which is preliminary data.</text>
</comment>
<gene>
    <name evidence="1" type="ORF">J2S34_000653</name>
</gene>
<evidence type="ECO:0000313" key="1">
    <source>
        <dbReference type="EMBL" id="MCP1998231.1"/>
    </source>
</evidence>
<proteinExistence type="predicted"/>
<protein>
    <submittedName>
        <fullName evidence="1">Transcriptional regulator with XRE-family HTH domain</fullName>
    </submittedName>
</protein>
<name>A0ACC6AF57_NITWI</name>
<organism evidence="1 2">
    <name type="scientific">Nitrobacter winogradskyi</name>
    <name type="common">Nitrobacter agilis</name>
    <dbReference type="NCBI Taxonomy" id="913"/>
    <lineage>
        <taxon>Bacteria</taxon>
        <taxon>Pseudomonadati</taxon>
        <taxon>Pseudomonadota</taxon>
        <taxon>Alphaproteobacteria</taxon>
        <taxon>Hyphomicrobiales</taxon>
        <taxon>Nitrobacteraceae</taxon>
        <taxon>Nitrobacter</taxon>
    </lineage>
</organism>
<evidence type="ECO:0000313" key="2">
    <source>
        <dbReference type="Proteomes" id="UP001205486"/>
    </source>
</evidence>
<accession>A0ACC6AF57</accession>